<organism evidence="1 2">
    <name type="scientific">Endocarpon pusillum</name>
    <dbReference type="NCBI Taxonomy" id="364733"/>
    <lineage>
        <taxon>Eukaryota</taxon>
        <taxon>Fungi</taxon>
        <taxon>Dikarya</taxon>
        <taxon>Ascomycota</taxon>
        <taxon>Pezizomycotina</taxon>
        <taxon>Eurotiomycetes</taxon>
        <taxon>Chaetothyriomycetidae</taxon>
        <taxon>Verrucariales</taxon>
        <taxon>Verrucariaceae</taxon>
        <taxon>Endocarpon</taxon>
    </lineage>
</organism>
<proteinExistence type="predicted"/>
<evidence type="ECO:0000313" key="2">
    <source>
        <dbReference type="Proteomes" id="UP000606974"/>
    </source>
</evidence>
<dbReference type="AlphaFoldDB" id="A0A8H7E004"/>
<keyword evidence="2" id="KW-1185">Reference proteome</keyword>
<evidence type="ECO:0000313" key="1">
    <source>
        <dbReference type="EMBL" id="KAF7505569.1"/>
    </source>
</evidence>
<dbReference type="EMBL" id="JAACFV010000106">
    <property type="protein sequence ID" value="KAF7505569.1"/>
    <property type="molecule type" value="Genomic_DNA"/>
</dbReference>
<name>A0A8H7E004_9EURO</name>
<gene>
    <name evidence="1" type="ORF">GJ744_000649</name>
</gene>
<reference evidence="1" key="1">
    <citation type="submission" date="2020-02" db="EMBL/GenBank/DDBJ databases">
        <authorList>
            <person name="Palmer J.M."/>
        </authorList>
    </citation>
    <scope>NUCLEOTIDE SEQUENCE</scope>
    <source>
        <strain evidence="1">EPUS1.4</strain>
        <tissue evidence="1">Thallus</tissue>
    </source>
</reference>
<protein>
    <submittedName>
        <fullName evidence="1">Uncharacterized protein</fullName>
    </submittedName>
</protein>
<accession>A0A8H7E004</accession>
<sequence length="52" mass="5949">MLLLLLAYASDYTRLRFLLRRPAMLLHFHRASSSTPPSTSRISCVWPTWGAS</sequence>
<comment type="caution">
    <text evidence="1">The sequence shown here is derived from an EMBL/GenBank/DDBJ whole genome shotgun (WGS) entry which is preliminary data.</text>
</comment>
<dbReference type="Proteomes" id="UP000606974">
    <property type="component" value="Unassembled WGS sequence"/>
</dbReference>